<evidence type="ECO:0000256" key="7">
    <source>
        <dbReference type="ARBA" id="ARBA00022741"/>
    </source>
</evidence>
<evidence type="ECO:0000256" key="13">
    <source>
        <dbReference type="ARBA" id="ARBA00048679"/>
    </source>
</evidence>
<dbReference type="SMART" id="SM00220">
    <property type="entry name" value="S_TKc"/>
    <property type="match status" value="1"/>
</dbReference>
<evidence type="ECO:0000256" key="12">
    <source>
        <dbReference type="ARBA" id="ARBA00047899"/>
    </source>
</evidence>
<feature type="domain" description="Protein kinase" evidence="17">
    <location>
        <begin position="177"/>
        <end position="491"/>
    </location>
</feature>
<evidence type="ECO:0000256" key="16">
    <source>
        <dbReference type="SAM" id="Phobius"/>
    </source>
</evidence>
<dbReference type="InterPro" id="IPR008271">
    <property type="entry name" value="Ser/Thr_kinase_AS"/>
</dbReference>
<reference evidence="19" key="1">
    <citation type="submission" date="2020-10" db="EMBL/GenBank/DDBJ databases">
        <authorList>
            <person name="Han B."/>
            <person name="Lu T."/>
            <person name="Zhao Q."/>
            <person name="Huang X."/>
            <person name="Zhao Y."/>
        </authorList>
    </citation>
    <scope>NUCLEOTIDE SEQUENCE</scope>
</reference>
<evidence type="ECO:0000259" key="18">
    <source>
        <dbReference type="PROSITE" id="PS50031"/>
    </source>
</evidence>
<accession>A0A811RV03</accession>
<dbReference type="PROSITE" id="PS00107">
    <property type="entry name" value="PROTEIN_KINASE_ATP"/>
    <property type="match status" value="1"/>
</dbReference>
<evidence type="ECO:0000256" key="8">
    <source>
        <dbReference type="ARBA" id="ARBA00022777"/>
    </source>
</evidence>
<comment type="catalytic activity">
    <reaction evidence="13">
        <text>L-seryl-[protein] + ATP = O-phospho-L-seryl-[protein] + ADP + H(+)</text>
        <dbReference type="Rhea" id="RHEA:17989"/>
        <dbReference type="Rhea" id="RHEA-COMP:9863"/>
        <dbReference type="Rhea" id="RHEA-COMP:11604"/>
        <dbReference type="ChEBI" id="CHEBI:15378"/>
        <dbReference type="ChEBI" id="CHEBI:29999"/>
        <dbReference type="ChEBI" id="CHEBI:30616"/>
        <dbReference type="ChEBI" id="CHEBI:83421"/>
        <dbReference type="ChEBI" id="CHEBI:456216"/>
        <dbReference type="EC" id="2.7.11.1"/>
    </reaction>
</comment>
<dbReference type="PROSITE" id="PS00108">
    <property type="entry name" value="PROTEIN_KINASE_ST"/>
    <property type="match status" value="1"/>
</dbReference>
<keyword evidence="20" id="KW-1185">Reference proteome</keyword>
<evidence type="ECO:0000256" key="1">
    <source>
        <dbReference type="ARBA" id="ARBA00004167"/>
    </source>
</evidence>
<dbReference type="AlphaFoldDB" id="A0A811RV03"/>
<evidence type="ECO:0000256" key="6">
    <source>
        <dbReference type="ARBA" id="ARBA00022692"/>
    </source>
</evidence>
<dbReference type="PANTHER" id="PTHR47984:SF10">
    <property type="entry name" value="PROTEIN KINASE SUPERFAMILY PROTEIN"/>
    <property type="match status" value="1"/>
</dbReference>
<keyword evidence="7 14" id="KW-0547">Nucleotide-binding</keyword>
<keyword evidence="10 16" id="KW-1133">Transmembrane helix</keyword>
<evidence type="ECO:0000313" key="19">
    <source>
        <dbReference type="EMBL" id="CAD6333712.1"/>
    </source>
</evidence>
<keyword evidence="4" id="KW-0597">Phosphoprotein</keyword>
<evidence type="ECO:0000256" key="10">
    <source>
        <dbReference type="ARBA" id="ARBA00022989"/>
    </source>
</evidence>
<dbReference type="SUPFAM" id="SSF56112">
    <property type="entry name" value="Protein kinase-like (PK-like)"/>
    <property type="match status" value="1"/>
</dbReference>
<evidence type="ECO:0000256" key="14">
    <source>
        <dbReference type="PROSITE-ProRule" id="PRU10141"/>
    </source>
</evidence>
<dbReference type="GO" id="GO:0016020">
    <property type="term" value="C:membrane"/>
    <property type="evidence" value="ECO:0007669"/>
    <property type="project" value="UniProtKB-SubCell"/>
</dbReference>
<evidence type="ECO:0000256" key="11">
    <source>
        <dbReference type="ARBA" id="ARBA00023136"/>
    </source>
</evidence>
<evidence type="ECO:0000256" key="15">
    <source>
        <dbReference type="SAM" id="MobiDB-lite"/>
    </source>
</evidence>
<dbReference type="InterPro" id="IPR000719">
    <property type="entry name" value="Prot_kinase_dom"/>
</dbReference>
<proteinExistence type="predicted"/>
<dbReference type="PROSITE" id="PS50011">
    <property type="entry name" value="PROTEIN_KINASE_DOM"/>
    <property type="match status" value="1"/>
</dbReference>
<dbReference type="InterPro" id="IPR000261">
    <property type="entry name" value="EH_dom"/>
</dbReference>
<comment type="subcellular location">
    <subcellularLocation>
        <location evidence="1">Membrane</location>
        <topology evidence="1">Single-pass membrane protein</topology>
    </subcellularLocation>
</comment>
<feature type="transmembrane region" description="Helical" evidence="16">
    <location>
        <begin position="20"/>
        <end position="47"/>
    </location>
</feature>
<evidence type="ECO:0000259" key="17">
    <source>
        <dbReference type="PROSITE" id="PS50011"/>
    </source>
</evidence>
<dbReference type="EMBL" id="CAJGYO010000017">
    <property type="protein sequence ID" value="CAD6333712.1"/>
    <property type="molecule type" value="Genomic_DNA"/>
</dbReference>
<keyword evidence="5" id="KW-0808">Transferase</keyword>
<feature type="binding site" evidence="14">
    <location>
        <position position="205"/>
    </location>
    <ligand>
        <name>ATP</name>
        <dbReference type="ChEBI" id="CHEBI:30616"/>
    </ligand>
</feature>
<feature type="compositionally biased region" description="Polar residues" evidence="15">
    <location>
        <begin position="519"/>
        <end position="541"/>
    </location>
</feature>
<dbReference type="GO" id="GO:0005524">
    <property type="term" value="F:ATP binding"/>
    <property type="evidence" value="ECO:0007669"/>
    <property type="project" value="UniProtKB-UniRule"/>
</dbReference>
<evidence type="ECO:0000313" key="20">
    <source>
        <dbReference type="Proteomes" id="UP000604825"/>
    </source>
</evidence>
<keyword evidence="11 16" id="KW-0472">Membrane</keyword>
<dbReference type="InterPro" id="IPR017441">
    <property type="entry name" value="Protein_kinase_ATP_BS"/>
</dbReference>
<keyword evidence="8" id="KW-0418">Kinase</keyword>
<keyword evidence="6 16" id="KW-0812">Transmembrane</keyword>
<dbReference type="CDD" id="cd14066">
    <property type="entry name" value="STKc_IRAK"/>
    <property type="match status" value="1"/>
</dbReference>
<dbReference type="Gene3D" id="1.10.510.10">
    <property type="entry name" value="Transferase(Phosphotransferase) domain 1"/>
    <property type="match status" value="1"/>
</dbReference>
<dbReference type="PROSITE" id="PS50031">
    <property type="entry name" value="EH"/>
    <property type="match status" value="1"/>
</dbReference>
<evidence type="ECO:0000256" key="3">
    <source>
        <dbReference type="ARBA" id="ARBA00022527"/>
    </source>
</evidence>
<dbReference type="Gene3D" id="3.30.200.20">
    <property type="entry name" value="Phosphorylase Kinase, domain 1"/>
    <property type="match status" value="2"/>
</dbReference>
<name>A0A811RV03_9POAL</name>
<evidence type="ECO:0000256" key="4">
    <source>
        <dbReference type="ARBA" id="ARBA00022553"/>
    </source>
</evidence>
<sequence length="541" mass="59079">MSPPPPPLLRNELSRRTAVLGLRLWVLVGIAVGAAFVLLLVLISLHLAAARRRRPRKGVVHAPAPLSPSTIPPVSKEIQEVAVHVGSLRHYLEMGHAFLKDGGGGGGDGESVAHGSQRVHIEAGKGQRMVAYADGEVGPVASDVSAAAAVVVGPEVSHLGWGHWYTLRELEEATAAFAPEHVVGEGGYGIVYRGVLADGYQVAVKNLLNNRRALPTRIFSRALFRSVCVRCFYFGLTRCTLLAGCRGQAEREFKVEVEAIGRVRHKNLVRLLGYCAEGAQRILVYEYVDNGNLEQWLHGDVGAVSPLTWDIRMNIVLGMAKGITYLHEGLEPKVVHRDIKSSNILLDRRWNPKVSDFGLAKLLGSDSNYVTTRVMGTFGYVAPEYASTGMLNERSDVYSFGILIMEIISGRSPVDYARPAGEVNLVEWLKNKVTNRDYEAILDPKLPEKPSSKALKKALLVALRCVDPDSQKRPKMGHVIHMLEVDDFPYREDRRCLRPGNGSPLEKARTPGNPAAGSCDSSCYGGNTTTASTPSRLVQDM</sequence>
<keyword evidence="3" id="KW-0723">Serine/threonine-protein kinase</keyword>
<evidence type="ECO:0000256" key="9">
    <source>
        <dbReference type="ARBA" id="ARBA00022840"/>
    </source>
</evidence>
<dbReference type="EC" id="2.7.11.1" evidence="2"/>
<comment type="caution">
    <text evidence="19">The sequence shown here is derived from an EMBL/GenBank/DDBJ whole genome shotgun (WGS) entry which is preliminary data.</text>
</comment>
<gene>
    <name evidence="19" type="ORF">NCGR_LOCUS57810</name>
</gene>
<feature type="region of interest" description="Disordered" evidence="15">
    <location>
        <begin position="496"/>
        <end position="541"/>
    </location>
</feature>
<dbReference type="PANTHER" id="PTHR47984">
    <property type="entry name" value="OS01G0323000 PROTEIN"/>
    <property type="match status" value="1"/>
</dbReference>
<dbReference type="InterPro" id="IPR001245">
    <property type="entry name" value="Ser-Thr/Tyr_kinase_cat_dom"/>
</dbReference>
<dbReference type="InterPro" id="IPR011009">
    <property type="entry name" value="Kinase-like_dom_sf"/>
</dbReference>
<keyword evidence="9 14" id="KW-0067">ATP-binding</keyword>
<dbReference type="GO" id="GO:0004674">
    <property type="term" value="F:protein serine/threonine kinase activity"/>
    <property type="evidence" value="ECO:0007669"/>
    <property type="project" value="UniProtKB-KW"/>
</dbReference>
<feature type="domain" description="EH" evidence="18">
    <location>
        <begin position="23"/>
        <end position="77"/>
    </location>
</feature>
<evidence type="ECO:0000256" key="5">
    <source>
        <dbReference type="ARBA" id="ARBA00022679"/>
    </source>
</evidence>
<dbReference type="Pfam" id="PF07714">
    <property type="entry name" value="PK_Tyr_Ser-Thr"/>
    <property type="match status" value="1"/>
</dbReference>
<dbReference type="OrthoDB" id="4062651at2759"/>
<organism evidence="19 20">
    <name type="scientific">Miscanthus lutarioriparius</name>
    <dbReference type="NCBI Taxonomy" id="422564"/>
    <lineage>
        <taxon>Eukaryota</taxon>
        <taxon>Viridiplantae</taxon>
        <taxon>Streptophyta</taxon>
        <taxon>Embryophyta</taxon>
        <taxon>Tracheophyta</taxon>
        <taxon>Spermatophyta</taxon>
        <taxon>Magnoliopsida</taxon>
        <taxon>Liliopsida</taxon>
        <taxon>Poales</taxon>
        <taxon>Poaceae</taxon>
        <taxon>PACMAD clade</taxon>
        <taxon>Panicoideae</taxon>
        <taxon>Andropogonodae</taxon>
        <taxon>Andropogoneae</taxon>
        <taxon>Saccharinae</taxon>
        <taxon>Miscanthus</taxon>
    </lineage>
</organism>
<dbReference type="FunFam" id="1.10.510.10:FF:000035">
    <property type="entry name" value="Putative receptor-like serine/threonine-protein kinase"/>
    <property type="match status" value="1"/>
</dbReference>
<evidence type="ECO:0000256" key="2">
    <source>
        <dbReference type="ARBA" id="ARBA00012513"/>
    </source>
</evidence>
<comment type="catalytic activity">
    <reaction evidence="12">
        <text>L-threonyl-[protein] + ATP = O-phospho-L-threonyl-[protein] + ADP + H(+)</text>
        <dbReference type="Rhea" id="RHEA:46608"/>
        <dbReference type="Rhea" id="RHEA-COMP:11060"/>
        <dbReference type="Rhea" id="RHEA-COMP:11605"/>
        <dbReference type="ChEBI" id="CHEBI:15378"/>
        <dbReference type="ChEBI" id="CHEBI:30013"/>
        <dbReference type="ChEBI" id="CHEBI:30616"/>
        <dbReference type="ChEBI" id="CHEBI:61977"/>
        <dbReference type="ChEBI" id="CHEBI:456216"/>
        <dbReference type="EC" id="2.7.11.1"/>
    </reaction>
</comment>
<protein>
    <recommendedName>
        <fullName evidence="2">non-specific serine/threonine protein kinase</fullName>
        <ecNumber evidence="2">2.7.11.1</ecNumber>
    </recommendedName>
</protein>
<dbReference type="InterPro" id="IPR052232">
    <property type="entry name" value="RLK_Ser/Thr-Kinase"/>
</dbReference>
<dbReference type="Proteomes" id="UP000604825">
    <property type="component" value="Unassembled WGS sequence"/>
</dbReference>